<dbReference type="AlphaFoldDB" id="J9W9G8"/>
<dbReference type="Proteomes" id="UP000007329">
    <property type="component" value="Chromosome"/>
</dbReference>
<dbReference type="PATRIC" id="fig|1232724.3.peg.1668"/>
<sequence>MFRLASEHARRAVEGTKKGGQGLAKVDQLASIGAAAELLVKATLAGIDVSLLAGNASTPTLLALIGSPLAHQGSKVITVGGAEGVRRLNECRPPGVPAIAQPQLVFEVRNDALHMGLAVEGSAIQAALTELVTLASSVFEIRRALQQDADWAEFWSPKHLTIVDALQQAGYSQLRRHLGGLLDEARKAYARLIAGLGPDERNRLIAELVTRAPEINEMERLQAHTCPACGNTLWVVYDLIRDIEIDDSDAPNSFGYVVKQSGSVSRASCPVCSLVLSQDDMVLTDIPFVIDLGQDEATADEIEGWQDAQHDEWASVGYEPDPTDDELDFE</sequence>
<evidence type="ECO:0000313" key="3">
    <source>
        <dbReference type="Proteomes" id="UP000007329"/>
    </source>
</evidence>
<gene>
    <name evidence="2" type="ORF">MIP_02394</name>
</gene>
<reference evidence="2 3" key="2">
    <citation type="journal article" date="2012" name="Nucleic Acids Res.">
        <title>Massive gene acquisitions in Mycobacterium indicus pranii provide a perspective on mycobacterial evolution.</title>
        <authorList>
            <person name="Saini V."/>
            <person name="Raghuvanshi S."/>
            <person name="Khurana J.P."/>
            <person name="Ahmed N."/>
            <person name="Hasnain S.E."/>
            <person name="Tyagi A.K."/>
            <person name="Tyagi A.K."/>
        </authorList>
    </citation>
    <scope>NUCLEOTIDE SEQUENCE [LARGE SCALE GENOMIC DNA]</scope>
    <source>
        <strain evidence="3">DSM 45239 / MTCC 9506</strain>
    </source>
</reference>
<evidence type="ECO:0000313" key="2">
    <source>
        <dbReference type="EMBL" id="AFS13640.1"/>
    </source>
</evidence>
<reference evidence="2 3" key="1">
    <citation type="journal article" date="2007" name="PLoS ONE">
        <title>Molecular analysis of a leprosy immunotherapeutic bacillus provides insights into Mycobacterium evolution.</title>
        <authorList>
            <person name="Ahmed N."/>
            <person name="Saini V."/>
            <person name="Raghuvanshi S."/>
            <person name="Khurana J.P."/>
            <person name="Tyagi A.K."/>
            <person name="Tyagi A.K."/>
            <person name="Hasnain S.E."/>
        </authorList>
    </citation>
    <scope>NUCLEOTIDE SEQUENCE [LARGE SCALE GENOMIC DNA]</scope>
    <source>
        <strain evidence="2">MTCC 9506</strain>
    </source>
</reference>
<proteinExistence type="predicted"/>
<accession>J9W9G8</accession>
<feature type="region of interest" description="Disordered" evidence="1">
    <location>
        <begin position="299"/>
        <end position="330"/>
    </location>
</feature>
<feature type="compositionally biased region" description="Acidic residues" evidence="1">
    <location>
        <begin position="321"/>
        <end position="330"/>
    </location>
</feature>
<evidence type="ECO:0000256" key="1">
    <source>
        <dbReference type="SAM" id="MobiDB-lite"/>
    </source>
</evidence>
<dbReference type="KEGG" id="mid:MIP_02394"/>
<name>J9W9G8_MYCIP</name>
<organism evidence="2 3">
    <name type="scientific">Mycobacterium indicus pranii (strain DSM 45239 / MTCC 9506)</name>
    <dbReference type="NCBI Taxonomy" id="1232724"/>
    <lineage>
        <taxon>Bacteria</taxon>
        <taxon>Bacillati</taxon>
        <taxon>Actinomycetota</taxon>
        <taxon>Actinomycetes</taxon>
        <taxon>Mycobacteriales</taxon>
        <taxon>Mycobacteriaceae</taxon>
        <taxon>Mycobacterium</taxon>
        <taxon>Mycobacterium avium complex (MAC)</taxon>
    </lineage>
</organism>
<protein>
    <submittedName>
        <fullName evidence="2">Uncharacterized protein</fullName>
    </submittedName>
</protein>
<dbReference type="RefSeq" id="WP_014941574.1">
    <property type="nucleotide sequence ID" value="NC_018612.1"/>
</dbReference>
<dbReference type="HOGENOM" id="CLU_923835_0_0_11"/>
<dbReference type="EMBL" id="CP002275">
    <property type="protein sequence ID" value="AFS13640.1"/>
    <property type="molecule type" value="Genomic_DNA"/>
</dbReference>